<name>A0ABM3LF62_BICAN</name>
<evidence type="ECO:0000256" key="1">
    <source>
        <dbReference type="SAM" id="SignalP"/>
    </source>
</evidence>
<proteinExistence type="predicted"/>
<dbReference type="Pfam" id="PF15868">
    <property type="entry name" value="MBF2"/>
    <property type="match status" value="1"/>
</dbReference>
<feature type="chain" id="PRO_5047237162" evidence="1">
    <location>
        <begin position="21"/>
        <end position="110"/>
    </location>
</feature>
<gene>
    <name evidence="3" type="primary">LOC112052517</name>
</gene>
<evidence type="ECO:0000313" key="3">
    <source>
        <dbReference type="RefSeq" id="XP_052737706.1"/>
    </source>
</evidence>
<keyword evidence="2" id="KW-1185">Reference proteome</keyword>
<keyword evidence="1" id="KW-0732">Signal</keyword>
<protein>
    <submittedName>
        <fullName evidence="3">Probable salivary secreted peptide</fullName>
    </submittedName>
</protein>
<feature type="signal peptide" evidence="1">
    <location>
        <begin position="1"/>
        <end position="20"/>
    </location>
</feature>
<evidence type="ECO:0000313" key="2">
    <source>
        <dbReference type="Proteomes" id="UP001652582"/>
    </source>
</evidence>
<dbReference type="GeneID" id="112052517"/>
<reference evidence="3" key="1">
    <citation type="submission" date="2025-08" db="UniProtKB">
        <authorList>
            <consortium name="RefSeq"/>
        </authorList>
    </citation>
    <scope>IDENTIFICATION</scope>
</reference>
<dbReference type="PANTHER" id="PTHR37685:SF1">
    <property type="entry name" value="GEO11136P1-RELATED"/>
    <property type="match status" value="1"/>
</dbReference>
<sequence>MRYLLLLSLVAAVVLSTCLAHDLTVGTSYNTRLIFQQKANYMAIPFKKRVKEVFFSDPGLQTIKGVIVRDLDHTENIATITAGGVGSSFANIRLKSARGHSLNYQIEIYV</sequence>
<dbReference type="RefSeq" id="XP_052737706.1">
    <property type="nucleotide sequence ID" value="XM_052881746.1"/>
</dbReference>
<dbReference type="Proteomes" id="UP001652582">
    <property type="component" value="Chromosome 5"/>
</dbReference>
<dbReference type="InterPro" id="IPR031734">
    <property type="entry name" value="MBF2"/>
</dbReference>
<dbReference type="PANTHER" id="PTHR37685">
    <property type="entry name" value="GEO11136P1-RELATED"/>
    <property type="match status" value="1"/>
</dbReference>
<organism evidence="2 3">
    <name type="scientific">Bicyclus anynana</name>
    <name type="common">Squinting bush brown butterfly</name>
    <dbReference type="NCBI Taxonomy" id="110368"/>
    <lineage>
        <taxon>Eukaryota</taxon>
        <taxon>Metazoa</taxon>
        <taxon>Ecdysozoa</taxon>
        <taxon>Arthropoda</taxon>
        <taxon>Hexapoda</taxon>
        <taxon>Insecta</taxon>
        <taxon>Pterygota</taxon>
        <taxon>Neoptera</taxon>
        <taxon>Endopterygota</taxon>
        <taxon>Lepidoptera</taxon>
        <taxon>Glossata</taxon>
        <taxon>Ditrysia</taxon>
        <taxon>Papilionoidea</taxon>
        <taxon>Nymphalidae</taxon>
        <taxon>Satyrinae</taxon>
        <taxon>Satyrini</taxon>
        <taxon>Mycalesina</taxon>
        <taxon>Bicyclus</taxon>
    </lineage>
</organism>
<accession>A0ABM3LF62</accession>